<dbReference type="PROSITE" id="PS51041">
    <property type="entry name" value="EMI"/>
    <property type="match status" value="1"/>
</dbReference>
<comment type="caution">
    <text evidence="9">The sequence shown here is derived from an EMBL/GenBank/DDBJ whole genome shotgun (WGS) entry which is preliminary data.</text>
</comment>
<evidence type="ECO:0000256" key="7">
    <source>
        <dbReference type="SAM" id="SignalP"/>
    </source>
</evidence>
<evidence type="ECO:0000256" key="1">
    <source>
        <dbReference type="ARBA" id="ARBA00004498"/>
    </source>
</evidence>
<dbReference type="Pfam" id="PF01391">
    <property type="entry name" value="Collagen"/>
    <property type="match status" value="2"/>
</dbReference>
<proteinExistence type="predicted"/>
<evidence type="ECO:0000256" key="4">
    <source>
        <dbReference type="ARBA" id="ARBA00022729"/>
    </source>
</evidence>
<evidence type="ECO:0000259" key="8">
    <source>
        <dbReference type="PROSITE" id="PS51041"/>
    </source>
</evidence>
<organism evidence="9 10">
    <name type="scientific">Mugilogobius chulae</name>
    <name type="common">yellowstripe goby</name>
    <dbReference type="NCBI Taxonomy" id="88201"/>
    <lineage>
        <taxon>Eukaryota</taxon>
        <taxon>Metazoa</taxon>
        <taxon>Chordata</taxon>
        <taxon>Craniata</taxon>
        <taxon>Vertebrata</taxon>
        <taxon>Euteleostomi</taxon>
        <taxon>Actinopterygii</taxon>
        <taxon>Neopterygii</taxon>
        <taxon>Teleostei</taxon>
        <taxon>Neoteleostei</taxon>
        <taxon>Acanthomorphata</taxon>
        <taxon>Gobiaria</taxon>
        <taxon>Gobiiformes</taxon>
        <taxon>Gobioidei</taxon>
        <taxon>Gobiidae</taxon>
        <taxon>Gobionellinae</taxon>
        <taxon>Mugilogobius</taxon>
    </lineage>
</organism>
<dbReference type="PANTHER" id="PTHR15427:SF23">
    <property type="entry name" value="EMI DOMAIN-CONTAINING PROTEIN 1"/>
    <property type="match status" value="1"/>
</dbReference>
<feature type="compositionally biased region" description="Pro residues" evidence="6">
    <location>
        <begin position="245"/>
        <end position="256"/>
    </location>
</feature>
<feature type="region of interest" description="Disordered" evidence="6">
    <location>
        <begin position="38"/>
        <end position="57"/>
    </location>
</feature>
<feature type="compositionally biased region" description="Pro residues" evidence="6">
    <location>
        <begin position="205"/>
        <end position="217"/>
    </location>
</feature>
<dbReference type="EMBL" id="JBBPFD010000021">
    <property type="protein sequence ID" value="KAK7882641.1"/>
    <property type="molecule type" value="Genomic_DNA"/>
</dbReference>
<evidence type="ECO:0000313" key="9">
    <source>
        <dbReference type="EMBL" id="KAK7882641.1"/>
    </source>
</evidence>
<feature type="region of interest" description="Disordered" evidence="6">
    <location>
        <begin position="172"/>
        <end position="360"/>
    </location>
</feature>
<comment type="subcellular location">
    <subcellularLocation>
        <location evidence="1">Secreted</location>
        <location evidence="1">Extracellular space</location>
        <location evidence="1">Extracellular matrix</location>
    </subcellularLocation>
</comment>
<dbReference type="InterPro" id="IPR011489">
    <property type="entry name" value="EMI_domain"/>
</dbReference>
<keyword evidence="4 7" id="KW-0732">Signal</keyword>
<dbReference type="InterPro" id="IPR008160">
    <property type="entry name" value="Collagen"/>
</dbReference>
<evidence type="ECO:0000313" key="10">
    <source>
        <dbReference type="Proteomes" id="UP001460270"/>
    </source>
</evidence>
<dbReference type="Pfam" id="PF07546">
    <property type="entry name" value="EMI"/>
    <property type="match status" value="1"/>
</dbReference>
<keyword evidence="10" id="KW-1185">Reference proteome</keyword>
<dbReference type="Proteomes" id="UP001460270">
    <property type="component" value="Unassembled WGS sequence"/>
</dbReference>
<gene>
    <name evidence="9" type="ORF">WMY93_028815</name>
</gene>
<dbReference type="Gene3D" id="1.20.5.320">
    <property type="entry name" value="6-Phosphogluconate Dehydrogenase, domain 3"/>
    <property type="match status" value="1"/>
</dbReference>
<sequence length="434" mass="45494">MVALSFLCALCIWITIVCFSSGTGIVYHIPSITLPRPRIKSEQTSTGPPGTGSRPQLSTQLRNWCQYTVSKTVTCQVHNGTETSVQRVVQSCRWPGPCSKVVSYRTVIRPSFKTAYKQVTALEWRCCPGFVGEECREECLNCTTFSQMNNRIDNIESKIKILEDGFPLQPTVNNLSHGSADNEVDAHRPTPPSDLPSVSSGSPGPVGPPGPPGPAGPPGRSGLPGVIGPKGERGIAGEKGAPGPQGHPGPPGPPGPDFSHVQTRGDVFQVNTQTFSPPRVVVGPPGPTGPIGPAGPAGPRGPNGVPGIPGQDGKTGPQGLTGVPGQKGDQGERGAPGVSGEKGLPGPPGPKGEPGEALNETEAVQQLREALKILAERVLILEHMIGIHENSEGSGFGSITDPLSLPTIKIKRLPPVLKPHKIQAPQERQRRTSL</sequence>
<dbReference type="PANTHER" id="PTHR15427">
    <property type="entry name" value="EMILIN ELASTIN MICROFIBRIL INTERFACE-LOCATED PROTEIN ELASTIN MICROFIBRIL INTERFACER"/>
    <property type="match status" value="1"/>
</dbReference>
<keyword evidence="3" id="KW-0272">Extracellular matrix</keyword>
<keyword evidence="2" id="KW-0964">Secreted</keyword>
<evidence type="ECO:0000256" key="5">
    <source>
        <dbReference type="ARBA" id="ARBA00023157"/>
    </source>
</evidence>
<dbReference type="AlphaFoldDB" id="A0AAW0N174"/>
<evidence type="ECO:0000256" key="2">
    <source>
        <dbReference type="ARBA" id="ARBA00022525"/>
    </source>
</evidence>
<feature type="signal peptide" evidence="7">
    <location>
        <begin position="1"/>
        <end position="22"/>
    </location>
</feature>
<feature type="domain" description="EMI" evidence="8">
    <location>
        <begin position="61"/>
        <end position="137"/>
    </location>
</feature>
<name>A0AAW0N174_9GOBI</name>
<protein>
    <recommendedName>
        <fullName evidence="8">EMI domain-containing protein</fullName>
    </recommendedName>
</protein>
<dbReference type="GO" id="GO:0005581">
    <property type="term" value="C:collagen trimer"/>
    <property type="evidence" value="ECO:0007669"/>
    <property type="project" value="UniProtKB-KW"/>
</dbReference>
<accession>A0AAW0N174</accession>
<reference evidence="10" key="1">
    <citation type="submission" date="2024-04" db="EMBL/GenBank/DDBJ databases">
        <title>Salinicola lusitanus LLJ914,a marine bacterium isolated from the Okinawa Trough.</title>
        <authorList>
            <person name="Li J."/>
        </authorList>
    </citation>
    <scope>NUCLEOTIDE SEQUENCE [LARGE SCALE GENOMIC DNA]</scope>
</reference>
<feature type="chain" id="PRO_5043631658" description="EMI domain-containing protein" evidence="7">
    <location>
        <begin position="23"/>
        <end position="434"/>
    </location>
</feature>
<dbReference type="InterPro" id="IPR050392">
    <property type="entry name" value="Collagen/C1q_domain"/>
</dbReference>
<evidence type="ECO:0000256" key="6">
    <source>
        <dbReference type="SAM" id="MobiDB-lite"/>
    </source>
</evidence>
<keyword evidence="5" id="KW-1015">Disulfide bond</keyword>
<feature type="compositionally biased region" description="Polar residues" evidence="6">
    <location>
        <begin position="42"/>
        <end position="57"/>
    </location>
</feature>
<evidence type="ECO:0000256" key="3">
    <source>
        <dbReference type="ARBA" id="ARBA00022530"/>
    </source>
</evidence>